<dbReference type="Proteomes" id="UP000676967">
    <property type="component" value="Chromosome"/>
</dbReference>
<evidence type="ECO:0000256" key="1">
    <source>
        <dbReference type="SAM" id="MobiDB-lite"/>
    </source>
</evidence>
<feature type="compositionally biased region" description="Low complexity" evidence="1">
    <location>
        <begin position="32"/>
        <end position="42"/>
    </location>
</feature>
<feature type="compositionally biased region" description="Basic and acidic residues" evidence="1">
    <location>
        <begin position="44"/>
        <end position="61"/>
    </location>
</feature>
<sequence length="263" mass="27630">MGAVLGWTFRESGRVAAPPAPEPARHEWVQTGPLPDAGAGRPDPGGERRDRGGGRRDRGGERLGWGSARLTVSDAASLVRVETAALPGLLYRVSSAPDAGVAPVVVRRGERVAVRLRATGSDGLDEVRIVLNRDVRWDIRLPAGAGEQRLNLRGGRVSRVVLGASGLAEMWLPDPAGTVPVTFAGGVGTVVVTAGTPAPFRIVLDGGAGEVDTPWITTNGTPGGAILQEAGWRRTADRYAVRAADGLGSVILRRHLPVRHRRG</sequence>
<evidence type="ECO:0000313" key="3">
    <source>
        <dbReference type="Proteomes" id="UP000676967"/>
    </source>
</evidence>
<organism evidence="2 3">
    <name type="scientific">Actinoplanes ianthinogenes</name>
    <dbReference type="NCBI Taxonomy" id="122358"/>
    <lineage>
        <taxon>Bacteria</taxon>
        <taxon>Bacillati</taxon>
        <taxon>Actinomycetota</taxon>
        <taxon>Actinomycetes</taxon>
        <taxon>Micromonosporales</taxon>
        <taxon>Micromonosporaceae</taxon>
        <taxon>Actinoplanes</taxon>
    </lineage>
</organism>
<dbReference type="RefSeq" id="WP_229830683.1">
    <property type="nucleotide sequence ID" value="NZ_AP023356.1"/>
</dbReference>
<protein>
    <submittedName>
        <fullName evidence="2">Uncharacterized protein</fullName>
    </submittedName>
</protein>
<gene>
    <name evidence="2" type="ORF">Aiant_22950</name>
</gene>
<accession>A0ABN6C9E4</accession>
<reference evidence="2 3" key="1">
    <citation type="submission" date="2020-08" db="EMBL/GenBank/DDBJ databases">
        <title>Whole genome shotgun sequence of Actinoplanes ianthinogenes NBRC 13996.</title>
        <authorList>
            <person name="Komaki H."/>
            <person name="Tamura T."/>
        </authorList>
    </citation>
    <scope>NUCLEOTIDE SEQUENCE [LARGE SCALE GENOMIC DNA]</scope>
    <source>
        <strain evidence="2 3">NBRC 13996</strain>
    </source>
</reference>
<evidence type="ECO:0000313" key="2">
    <source>
        <dbReference type="EMBL" id="BCJ41638.1"/>
    </source>
</evidence>
<keyword evidence="3" id="KW-1185">Reference proteome</keyword>
<feature type="region of interest" description="Disordered" evidence="1">
    <location>
        <begin position="1"/>
        <end position="63"/>
    </location>
</feature>
<name>A0ABN6C9E4_9ACTN</name>
<dbReference type="EMBL" id="AP023356">
    <property type="protein sequence ID" value="BCJ41638.1"/>
    <property type="molecule type" value="Genomic_DNA"/>
</dbReference>
<proteinExistence type="predicted"/>